<evidence type="ECO:0000256" key="2">
    <source>
        <dbReference type="SAM" id="Phobius"/>
    </source>
</evidence>
<feature type="compositionally biased region" description="Polar residues" evidence="1">
    <location>
        <begin position="43"/>
        <end position="66"/>
    </location>
</feature>
<dbReference type="InterPro" id="IPR010916">
    <property type="entry name" value="TonB_box_CS"/>
</dbReference>
<accession>A0ABW2JLK8</accession>
<evidence type="ECO:0000256" key="1">
    <source>
        <dbReference type="SAM" id="MobiDB-lite"/>
    </source>
</evidence>
<comment type="caution">
    <text evidence="4">The sequence shown here is derived from an EMBL/GenBank/DDBJ whole genome shotgun (WGS) entry which is preliminary data.</text>
</comment>
<keyword evidence="2" id="KW-1133">Transmembrane helix</keyword>
<keyword evidence="2" id="KW-0472">Membrane</keyword>
<evidence type="ECO:0008006" key="6">
    <source>
        <dbReference type="Google" id="ProtNLM"/>
    </source>
</evidence>
<evidence type="ECO:0000256" key="3">
    <source>
        <dbReference type="SAM" id="SignalP"/>
    </source>
</evidence>
<evidence type="ECO:0000313" key="5">
    <source>
        <dbReference type="Proteomes" id="UP001596523"/>
    </source>
</evidence>
<gene>
    <name evidence="4" type="ORF">ACFQVC_19275</name>
</gene>
<feature type="region of interest" description="Disordered" evidence="1">
    <location>
        <begin position="123"/>
        <end position="142"/>
    </location>
</feature>
<dbReference type="PROSITE" id="PS00430">
    <property type="entry name" value="TONB_DEPENDENT_REC_1"/>
    <property type="match status" value="1"/>
</dbReference>
<keyword evidence="5" id="KW-1185">Reference proteome</keyword>
<feature type="transmembrane region" description="Helical" evidence="2">
    <location>
        <begin position="351"/>
        <end position="371"/>
    </location>
</feature>
<feature type="region of interest" description="Disordered" evidence="1">
    <location>
        <begin position="27"/>
        <end position="73"/>
    </location>
</feature>
<organism evidence="4 5">
    <name type="scientific">Streptomyces monticola</name>
    <dbReference type="NCBI Taxonomy" id="2666263"/>
    <lineage>
        <taxon>Bacteria</taxon>
        <taxon>Bacillati</taxon>
        <taxon>Actinomycetota</taxon>
        <taxon>Actinomycetes</taxon>
        <taxon>Kitasatosporales</taxon>
        <taxon>Streptomycetaceae</taxon>
        <taxon>Streptomyces</taxon>
    </lineage>
</organism>
<reference evidence="5" key="1">
    <citation type="journal article" date="2019" name="Int. J. Syst. Evol. Microbiol.">
        <title>The Global Catalogue of Microorganisms (GCM) 10K type strain sequencing project: providing services to taxonomists for standard genome sequencing and annotation.</title>
        <authorList>
            <consortium name="The Broad Institute Genomics Platform"/>
            <consortium name="The Broad Institute Genome Sequencing Center for Infectious Disease"/>
            <person name="Wu L."/>
            <person name="Ma J."/>
        </authorList>
    </citation>
    <scope>NUCLEOTIDE SEQUENCE [LARGE SCALE GENOMIC DNA]</scope>
    <source>
        <strain evidence="5">SYNS20</strain>
    </source>
</reference>
<feature type="compositionally biased region" description="Low complexity" evidence="1">
    <location>
        <begin position="131"/>
        <end position="141"/>
    </location>
</feature>
<dbReference type="EMBL" id="JBHTCF010000007">
    <property type="protein sequence ID" value="MFC7306353.1"/>
    <property type="molecule type" value="Genomic_DNA"/>
</dbReference>
<keyword evidence="2" id="KW-0812">Transmembrane</keyword>
<name>A0ABW2JLK8_9ACTN</name>
<feature type="signal peptide" evidence="3">
    <location>
        <begin position="1"/>
        <end position="26"/>
    </location>
</feature>
<protein>
    <recommendedName>
        <fullName evidence="6">Gram-positive cocci surface proteins LPxTG domain-containing protein</fullName>
    </recommendedName>
</protein>
<feature type="compositionally biased region" description="Low complexity" evidence="1">
    <location>
        <begin position="27"/>
        <end position="41"/>
    </location>
</feature>
<dbReference type="RefSeq" id="WP_381831705.1">
    <property type="nucleotide sequence ID" value="NZ_JBHTCF010000007.1"/>
</dbReference>
<evidence type="ECO:0000313" key="4">
    <source>
        <dbReference type="EMBL" id="MFC7306353.1"/>
    </source>
</evidence>
<keyword evidence="3" id="KW-0732">Signal</keyword>
<dbReference type="Proteomes" id="UP001596523">
    <property type="component" value="Unassembled WGS sequence"/>
</dbReference>
<proteinExistence type="predicted"/>
<sequence>MRKAYTVAAIAVAGGLALAAPAGAFAADATPSPTASQSAAPEQNASISLSSSTVRPGESVTVTASGPQGKPFTVSSPVFGGGTIAGKGEFSHTFTVDKNAKPGTYHVTLQGRDFQAGAQLTVKGDTPSPAPQASLSLSADSGKPGDKVGITIKAGDLKGDAYVTSDAFGGKVALKQDRADGTWHGQATVSKDTKLGYYGVTGYVGSTKVDTVKFTVTEGGTTPVVGRSSISVSPGEGHAGDLVKLAVKAPSANPTGTVTVDSKAFTGQARLTLGKDGVWKGTARVGNVRPNTYKVRSGTGAETSFKVLGGGGHDSDHHGVTPVKPGDHKIPKGSVNTGMAPVGDAQENTNAALAIGLGGLGASAVAGAGLLRRRRNHG</sequence>
<feature type="chain" id="PRO_5047343767" description="Gram-positive cocci surface proteins LPxTG domain-containing protein" evidence="3">
    <location>
        <begin position="27"/>
        <end position="378"/>
    </location>
</feature>